<dbReference type="Pfam" id="PF01412">
    <property type="entry name" value="ArfGap"/>
    <property type="match status" value="1"/>
</dbReference>
<dbReference type="PANTHER" id="PTHR45705">
    <property type="entry name" value="FI20236P1"/>
    <property type="match status" value="1"/>
</dbReference>
<dbReference type="Proteomes" id="UP000092716">
    <property type="component" value="Chromosome 10"/>
</dbReference>
<feature type="compositionally biased region" description="Basic and acidic residues" evidence="6">
    <location>
        <begin position="435"/>
        <end position="445"/>
    </location>
</feature>
<dbReference type="EMBL" id="CP016248">
    <property type="protein sequence ID" value="ANQ08574.1"/>
    <property type="molecule type" value="Genomic_DNA"/>
</dbReference>
<evidence type="ECO:0000313" key="9">
    <source>
        <dbReference type="Proteomes" id="UP000092716"/>
    </source>
</evidence>
<organism evidence="8 9">
    <name type="scientific">Plasmodium coatneyi</name>
    <dbReference type="NCBI Taxonomy" id="208452"/>
    <lineage>
        <taxon>Eukaryota</taxon>
        <taxon>Sar</taxon>
        <taxon>Alveolata</taxon>
        <taxon>Apicomplexa</taxon>
        <taxon>Aconoidasida</taxon>
        <taxon>Haemosporida</taxon>
        <taxon>Plasmodiidae</taxon>
        <taxon>Plasmodium</taxon>
    </lineage>
</organism>
<dbReference type="PANTHER" id="PTHR45705:SF1">
    <property type="entry name" value="FI20236P1"/>
    <property type="match status" value="1"/>
</dbReference>
<evidence type="ECO:0000256" key="4">
    <source>
        <dbReference type="ARBA" id="ARBA00022833"/>
    </source>
</evidence>
<keyword evidence="4" id="KW-0862">Zinc</keyword>
<keyword evidence="2" id="KW-0479">Metal-binding</keyword>
<evidence type="ECO:0000313" key="8">
    <source>
        <dbReference type="EMBL" id="ANQ08574.1"/>
    </source>
</evidence>
<sequence length="470" mass="53260">MHIPNKSNNSYQRDIENITKIKGNNKCADCGAKSPRWASINLGIVICIECSGIHRNLGVHISKVKSLTLDKIMPQWIHCIKSIGNDLSNSYYLYNLPADTYRPKQGDSSVIMQNWIKNKYEKKLYAPANRKEPYQYYVEGVDPTSCLPPQDPAKAQVKEQMKENVGSLDIFDSLKIFDNKKIEETMRNKKSSSNNEKETDLLTESPKKESVKKKIYMNDNFYSFENIPYRENNCTSSNNDSRNPSKDSYFFNDFVNVGSSSNNSVNMNVPKDVKHTGKGNDPYNRDKSFSYLEEAKKLNPHSEVTGGNGNSRGGYHVSNNRSNSQNKVLSSSMVNIGGRTEPSKLSDKKNFGSFSSLSEKELRDAKVQAAKKCIARLFANSKNISFSEKNKINTNLNNQDSQIGIVKNNVGNIHCNTINGEKHNSFEVFRPKNANSDHPDRDHLDMFTGQEKTNNLKNENKGDKDFDFFE</sequence>
<dbReference type="KEGG" id="pcot:PCOAH_00028990"/>
<evidence type="ECO:0000256" key="5">
    <source>
        <dbReference type="PROSITE-ProRule" id="PRU00288"/>
    </source>
</evidence>
<evidence type="ECO:0000256" key="3">
    <source>
        <dbReference type="ARBA" id="ARBA00022771"/>
    </source>
</evidence>
<dbReference type="SMART" id="SM00105">
    <property type="entry name" value="ArfGap"/>
    <property type="match status" value="1"/>
</dbReference>
<feature type="compositionally biased region" description="Basic and acidic residues" evidence="6">
    <location>
        <begin position="458"/>
        <end position="470"/>
    </location>
</feature>
<dbReference type="RefSeq" id="XP_019915269.1">
    <property type="nucleotide sequence ID" value="XM_020059701.1"/>
</dbReference>
<dbReference type="InterPro" id="IPR051718">
    <property type="entry name" value="ARF_GTPase-activating"/>
</dbReference>
<dbReference type="VEuPathDB" id="PlasmoDB:PCOAH_00028990"/>
<dbReference type="InterPro" id="IPR038508">
    <property type="entry name" value="ArfGAP_dom_sf"/>
</dbReference>
<feature type="region of interest" description="Disordered" evidence="6">
    <location>
        <begin position="431"/>
        <end position="470"/>
    </location>
</feature>
<keyword evidence="9" id="KW-1185">Reference proteome</keyword>
<protein>
    <submittedName>
        <fullName evidence="8">GTPase activating protein</fullName>
    </submittedName>
</protein>
<dbReference type="FunFam" id="1.10.220.150:FF:000009">
    <property type="entry name" value="stromal membrane-associated protein 1 isoform X1"/>
    <property type="match status" value="1"/>
</dbReference>
<proteinExistence type="predicted"/>
<name>A0A1B1E0M0_9APIC</name>
<evidence type="ECO:0000256" key="6">
    <source>
        <dbReference type="SAM" id="MobiDB-lite"/>
    </source>
</evidence>
<reference evidence="9" key="1">
    <citation type="submission" date="2016-06" db="EMBL/GenBank/DDBJ databases">
        <title>First high quality genome sequence of Plasmodium coatneyi using continuous long reads from single molecule, real-time sequencing.</title>
        <authorList>
            <person name="Chien J.-T."/>
            <person name="Pakala S.B."/>
            <person name="Geraldo J.A."/>
            <person name="Lapp S.A."/>
            <person name="Barnwell J.W."/>
            <person name="Kissinger J.C."/>
            <person name="Galinski M.R."/>
            <person name="Humphrey J.C."/>
        </authorList>
    </citation>
    <scope>NUCLEOTIDE SEQUENCE [LARGE SCALE GENOMIC DNA]</scope>
    <source>
        <strain evidence="9">Hackeri</strain>
    </source>
</reference>
<dbReference type="SUPFAM" id="SSF57863">
    <property type="entry name" value="ArfGap/RecO-like zinc finger"/>
    <property type="match status" value="1"/>
</dbReference>
<dbReference type="CDD" id="cd08204">
    <property type="entry name" value="ArfGap"/>
    <property type="match status" value="1"/>
</dbReference>
<evidence type="ECO:0000259" key="7">
    <source>
        <dbReference type="PROSITE" id="PS50115"/>
    </source>
</evidence>
<dbReference type="PROSITE" id="PS50115">
    <property type="entry name" value="ARFGAP"/>
    <property type="match status" value="1"/>
</dbReference>
<dbReference type="AlphaFoldDB" id="A0A1B1E0M0"/>
<feature type="domain" description="Arf-GAP" evidence="7">
    <location>
        <begin position="12"/>
        <end position="133"/>
    </location>
</feature>
<dbReference type="GO" id="GO:0005096">
    <property type="term" value="F:GTPase activator activity"/>
    <property type="evidence" value="ECO:0007669"/>
    <property type="project" value="UniProtKB-KW"/>
</dbReference>
<dbReference type="GO" id="GO:0008270">
    <property type="term" value="F:zinc ion binding"/>
    <property type="evidence" value="ECO:0007669"/>
    <property type="project" value="UniProtKB-KW"/>
</dbReference>
<gene>
    <name evidence="8" type="ORF">PCOAH_00028990</name>
</gene>
<feature type="region of interest" description="Disordered" evidence="6">
    <location>
        <begin position="262"/>
        <end position="284"/>
    </location>
</feature>
<feature type="region of interest" description="Disordered" evidence="6">
    <location>
        <begin position="185"/>
        <end position="207"/>
    </location>
</feature>
<keyword evidence="1" id="KW-0343">GTPase activation</keyword>
<dbReference type="PRINTS" id="PR00405">
    <property type="entry name" value="REVINTRACTNG"/>
</dbReference>
<accession>A0A1B1E0M0</accession>
<dbReference type="GO" id="GO:0005737">
    <property type="term" value="C:cytoplasm"/>
    <property type="evidence" value="ECO:0007669"/>
    <property type="project" value="TreeGrafter"/>
</dbReference>
<dbReference type="Gene3D" id="1.10.220.150">
    <property type="entry name" value="Arf GTPase activating protein"/>
    <property type="match status" value="1"/>
</dbReference>
<evidence type="ECO:0000256" key="1">
    <source>
        <dbReference type="ARBA" id="ARBA00022468"/>
    </source>
</evidence>
<feature type="compositionally biased region" description="Basic and acidic residues" evidence="6">
    <location>
        <begin position="195"/>
        <end position="207"/>
    </location>
</feature>
<evidence type="ECO:0000256" key="2">
    <source>
        <dbReference type="ARBA" id="ARBA00022723"/>
    </source>
</evidence>
<dbReference type="OrthoDB" id="73919at2759"/>
<keyword evidence="3 5" id="KW-0863">Zinc-finger</keyword>
<dbReference type="InterPro" id="IPR037278">
    <property type="entry name" value="ARFGAP/RecO"/>
</dbReference>
<dbReference type="InterPro" id="IPR001164">
    <property type="entry name" value="ArfGAP_dom"/>
</dbReference>
<dbReference type="GeneID" id="30909630"/>
<feature type="region of interest" description="Disordered" evidence="6">
    <location>
        <begin position="300"/>
        <end position="324"/>
    </location>
</feature>